<dbReference type="Proteomes" id="UP000183263">
    <property type="component" value="Unassembled WGS sequence"/>
</dbReference>
<organism evidence="1 2">
    <name type="scientific">Rhodococcus triatomae</name>
    <dbReference type="NCBI Taxonomy" id="300028"/>
    <lineage>
        <taxon>Bacteria</taxon>
        <taxon>Bacillati</taxon>
        <taxon>Actinomycetota</taxon>
        <taxon>Actinomycetes</taxon>
        <taxon>Mycobacteriales</taxon>
        <taxon>Nocardiaceae</taxon>
        <taxon>Rhodococcus</taxon>
    </lineage>
</organism>
<dbReference type="RefSeq" id="WP_072740011.1">
    <property type="nucleotide sequence ID" value="NZ_CP048813.1"/>
</dbReference>
<dbReference type="InterPro" id="IPR036689">
    <property type="entry name" value="ESAT-6-like_sf"/>
</dbReference>
<sequence>MSFEARPGEIAGLGKQTKSISEDVFSAKRYVDEHTVAFGIFSGTILGALDKPFEIAREAVSKEFNDLGEKTESMAVELNRAAWMYHRTDKQTYDALNAHMADKSFDTSPYGSDAPAPGPAEPYPDPARYALPEDFELKAPDHGSSDIREVIAEAGGWLGDVDTFVKEVSGWSPIETLIQPLNGNWNELKRIGDAYKNAGNAIEACGDSMKSGKSQISDWWKGKAADRYQDYATRQHEALQWWGPSLRVAEKMLTYLSNKLLSGIKELVVWIKDWLEKQVKLESGITGAFKFVIKNTLAGKAAILLKVIYDAKNLLTKIMNGIKDLVEAARDNLPYIFSPSGTYNENFEKTLKPFNEVLKTGKTIRDVKNTADSGPAVNRPKDDFSVGTGNEPWAAAS</sequence>
<reference evidence="1 2" key="1">
    <citation type="submission" date="2016-10" db="EMBL/GenBank/DDBJ databases">
        <authorList>
            <person name="de Groot N.N."/>
        </authorList>
    </citation>
    <scope>NUCLEOTIDE SEQUENCE [LARGE SCALE GENOMIC DNA]</scope>
    <source>
        <strain evidence="1 2">DSM 44892</strain>
    </source>
</reference>
<keyword evidence="2" id="KW-1185">Reference proteome</keyword>
<proteinExistence type="predicted"/>
<evidence type="ECO:0000313" key="1">
    <source>
        <dbReference type="EMBL" id="SDJ21531.1"/>
    </source>
</evidence>
<dbReference type="AlphaFoldDB" id="A0A1G8RX54"/>
<protein>
    <submittedName>
        <fullName evidence="1">Excreted virulence factor EspC, type VII ESX diderm</fullName>
    </submittedName>
</protein>
<gene>
    <name evidence="1" type="ORF">SAMN05444695_11926</name>
</gene>
<dbReference type="EMBL" id="FNDN01000019">
    <property type="protein sequence ID" value="SDJ21531.1"/>
    <property type="molecule type" value="Genomic_DNA"/>
</dbReference>
<name>A0A1G8RX54_9NOCA</name>
<evidence type="ECO:0000313" key="2">
    <source>
        <dbReference type="Proteomes" id="UP000183263"/>
    </source>
</evidence>
<dbReference type="SUPFAM" id="SSF140453">
    <property type="entry name" value="EsxAB dimer-like"/>
    <property type="match status" value="1"/>
</dbReference>
<accession>A0A1G8RX54</accession>